<accession>A0A149U9F8</accession>
<dbReference type="EMBL" id="LHZU01000022">
    <property type="protein sequence ID" value="KXV61937.1"/>
    <property type="molecule type" value="Genomic_DNA"/>
</dbReference>
<dbReference type="CDD" id="cd19531">
    <property type="entry name" value="LCL_NRPS-like"/>
    <property type="match status" value="1"/>
</dbReference>
<dbReference type="Proteomes" id="UP000075360">
    <property type="component" value="Unassembled WGS sequence"/>
</dbReference>
<dbReference type="GO" id="GO:0003824">
    <property type="term" value="F:catalytic activity"/>
    <property type="evidence" value="ECO:0007669"/>
    <property type="project" value="InterPro"/>
</dbReference>
<dbReference type="PANTHER" id="PTHR45398">
    <property type="match status" value="1"/>
</dbReference>
<proteinExistence type="predicted"/>
<evidence type="ECO:0000313" key="2">
    <source>
        <dbReference type="EMBL" id="KXV61937.1"/>
    </source>
</evidence>
<dbReference type="PANTHER" id="PTHR45398:SF1">
    <property type="entry name" value="ENZYME, PUTATIVE (JCVI)-RELATED"/>
    <property type="match status" value="1"/>
</dbReference>
<dbReference type="AlphaFoldDB" id="A0A149U9F8"/>
<dbReference type="RefSeq" id="WP_248845853.1">
    <property type="nucleotide sequence ID" value="NZ_LHZU01000022.1"/>
</dbReference>
<dbReference type="Gene3D" id="3.30.559.30">
    <property type="entry name" value="Nonribosomal peptide synthetase, condensation domain"/>
    <property type="match status" value="1"/>
</dbReference>
<dbReference type="Gene3D" id="3.30.559.10">
    <property type="entry name" value="Chloramphenicol acetyltransferase-like domain"/>
    <property type="match status" value="1"/>
</dbReference>
<dbReference type="InterPro" id="IPR023213">
    <property type="entry name" value="CAT-like_dom_sf"/>
</dbReference>
<dbReference type="Pfam" id="PF00668">
    <property type="entry name" value="Condensation"/>
    <property type="match status" value="1"/>
</dbReference>
<feature type="domain" description="Condensation" evidence="1">
    <location>
        <begin position="1"/>
        <end position="332"/>
    </location>
</feature>
<gene>
    <name evidence="2" type="ORF">AD948_00135</name>
</gene>
<dbReference type="InterPro" id="IPR001242">
    <property type="entry name" value="Condensation_dom"/>
</dbReference>
<sequence>WFLWNLLPDDAGYNITGAVRLRGALDIDALKTALSGLVQRHEVLRTTYDQNADGPFQIIHDEPVYGWRVVDLTTNGQSEEDLLSEGARAPFDLRNGPVFRVLLIRVSDHEHVLQFGMHHIASDGWSMPILVNDFCTLYAAAVEGREAALPPLDIQYADYALWQREWLDDAALEDQLAYWKDRLGGEQPVTTLPLDRPRRAPRDRRGGTFGVQIDAEIVEGLRRLSRKHGATLFMTLLAAFDLLLHRYGGDEDIRIGVPVAGRVRVETEGLVGFFVNTLVLRADLSGTMPVGSLIDQVRDRMLEAQSNQDLPFERLVAALQPVRDQSVSPLFQ</sequence>
<feature type="non-terminal residue" evidence="2">
    <location>
        <position position="332"/>
    </location>
</feature>
<protein>
    <recommendedName>
        <fullName evidence="1">Condensation domain-containing protein</fullName>
    </recommendedName>
</protein>
<dbReference type="SUPFAM" id="SSF52777">
    <property type="entry name" value="CoA-dependent acyltransferases"/>
    <property type="match status" value="2"/>
</dbReference>
<feature type="non-terminal residue" evidence="2">
    <location>
        <position position="1"/>
    </location>
</feature>
<evidence type="ECO:0000313" key="3">
    <source>
        <dbReference type="Proteomes" id="UP000075360"/>
    </source>
</evidence>
<name>A0A149U9F8_9PROT</name>
<organism evidence="2 3">
    <name type="scientific">Acetobacter senegalensis</name>
    <dbReference type="NCBI Taxonomy" id="446692"/>
    <lineage>
        <taxon>Bacteria</taxon>
        <taxon>Pseudomonadati</taxon>
        <taxon>Pseudomonadota</taxon>
        <taxon>Alphaproteobacteria</taxon>
        <taxon>Acetobacterales</taxon>
        <taxon>Acetobacteraceae</taxon>
        <taxon>Acetobacter</taxon>
    </lineage>
</organism>
<reference evidence="2 3" key="1">
    <citation type="submission" date="2015-06" db="EMBL/GenBank/DDBJ databases">
        <title>Improved classification and identification of acetic acid bacteria using matrix-assisted laser desorption/ionization time-of-flight mass spectrometry; Gluconobacter nephelii and Gluconobacter uchimurae are later heterotypic synonyms of Gluconobacter japonicus and Gluconobacter oxydans, respectively.</title>
        <authorList>
            <person name="Li L."/>
            <person name="Cleenwerck I."/>
            <person name="De Vuyst L."/>
            <person name="Vandamme P."/>
        </authorList>
    </citation>
    <scope>NUCLEOTIDE SEQUENCE [LARGE SCALE GENOMIC DNA]</scope>
    <source>
        <strain evidence="2 3">LMG 23690</strain>
    </source>
</reference>
<evidence type="ECO:0000259" key="1">
    <source>
        <dbReference type="Pfam" id="PF00668"/>
    </source>
</evidence>
<comment type="caution">
    <text evidence="2">The sequence shown here is derived from an EMBL/GenBank/DDBJ whole genome shotgun (WGS) entry which is preliminary data.</text>
</comment>